<dbReference type="InterPro" id="IPR036291">
    <property type="entry name" value="NAD(P)-bd_dom_sf"/>
</dbReference>
<evidence type="ECO:0008006" key="3">
    <source>
        <dbReference type="Google" id="ProtNLM"/>
    </source>
</evidence>
<dbReference type="RefSeq" id="WP_091581586.1">
    <property type="nucleotide sequence ID" value="NZ_FNDU01000002.1"/>
</dbReference>
<organism evidence="1 2">
    <name type="scientific">Alteribacillus bidgolensis</name>
    <dbReference type="NCBI Taxonomy" id="930129"/>
    <lineage>
        <taxon>Bacteria</taxon>
        <taxon>Bacillati</taxon>
        <taxon>Bacillota</taxon>
        <taxon>Bacilli</taxon>
        <taxon>Bacillales</taxon>
        <taxon>Bacillaceae</taxon>
        <taxon>Alteribacillus</taxon>
    </lineage>
</organism>
<protein>
    <recommendedName>
        <fullName evidence="3">Pyrroline-5-carboxylate reductase catalytic N-terminal domain-containing protein</fullName>
    </recommendedName>
</protein>
<evidence type="ECO:0000313" key="1">
    <source>
        <dbReference type="EMBL" id="SDH71999.1"/>
    </source>
</evidence>
<dbReference type="STRING" id="930129.SAMN05216352_102332"/>
<dbReference type="AlphaFoldDB" id="A0A1G8EQJ2"/>
<sequence>MLVAGYGKLVKMIITLNQQQQVFNIYNRTAEKVHAAAGRDERIQYCSPEHFHRFTNVFLALPPEGCITFLRKFAHLFHPNTVFFHTATSLHANKLKETAPYHHIIPAKFAGHANQAVRDKSGGTFVVPDNVKKERTTLESWLGDAFNVEVGTEDMVKKANQIAVEETMKLAVQLEERLEKAGVSKPIQKAVFAQIPAGVLHAHLEGTHGAFARQVLEQMEHRKGDKENENR</sequence>
<proteinExistence type="predicted"/>
<gene>
    <name evidence="1" type="ORF">SAMN05216352_102332</name>
</gene>
<name>A0A1G8EQJ2_9BACI</name>
<reference evidence="1 2" key="1">
    <citation type="submission" date="2016-10" db="EMBL/GenBank/DDBJ databases">
        <authorList>
            <person name="de Groot N.N."/>
        </authorList>
    </citation>
    <scope>NUCLEOTIDE SEQUENCE [LARGE SCALE GENOMIC DNA]</scope>
    <source>
        <strain evidence="2">P4B,CCM 7963,CECT 7998,DSM 25260,IBRC-M 10614,KCTC 13821</strain>
    </source>
</reference>
<dbReference type="Proteomes" id="UP000199017">
    <property type="component" value="Unassembled WGS sequence"/>
</dbReference>
<keyword evidence="2" id="KW-1185">Reference proteome</keyword>
<evidence type="ECO:0000313" key="2">
    <source>
        <dbReference type="Proteomes" id="UP000199017"/>
    </source>
</evidence>
<accession>A0A1G8EQJ2</accession>
<dbReference type="EMBL" id="FNDU01000002">
    <property type="protein sequence ID" value="SDH71999.1"/>
    <property type="molecule type" value="Genomic_DNA"/>
</dbReference>
<dbReference type="OrthoDB" id="2962404at2"/>
<dbReference type="SUPFAM" id="SSF51735">
    <property type="entry name" value="NAD(P)-binding Rossmann-fold domains"/>
    <property type="match status" value="1"/>
</dbReference>